<evidence type="ECO:0000313" key="2">
    <source>
        <dbReference type="EMBL" id="MPC40643.1"/>
    </source>
</evidence>
<proteinExistence type="predicted"/>
<dbReference type="AlphaFoldDB" id="A0A5B7F6G4"/>
<accession>A0A5B7F6G4</accession>
<feature type="transmembrane region" description="Helical" evidence="1">
    <location>
        <begin position="20"/>
        <end position="41"/>
    </location>
</feature>
<dbReference type="EMBL" id="VSRR010004764">
    <property type="protein sequence ID" value="MPC40643.1"/>
    <property type="molecule type" value="Genomic_DNA"/>
</dbReference>
<reference evidence="2 3" key="1">
    <citation type="submission" date="2019-05" db="EMBL/GenBank/DDBJ databases">
        <title>Another draft genome of Portunus trituberculatus and its Hox gene families provides insights of decapod evolution.</title>
        <authorList>
            <person name="Jeong J.-H."/>
            <person name="Song I."/>
            <person name="Kim S."/>
            <person name="Choi T."/>
            <person name="Kim D."/>
            <person name="Ryu S."/>
            <person name="Kim W."/>
        </authorList>
    </citation>
    <scope>NUCLEOTIDE SEQUENCE [LARGE SCALE GENOMIC DNA]</scope>
    <source>
        <tissue evidence="2">Muscle</tissue>
    </source>
</reference>
<evidence type="ECO:0000313" key="3">
    <source>
        <dbReference type="Proteomes" id="UP000324222"/>
    </source>
</evidence>
<keyword evidence="1" id="KW-1133">Transmembrane helix</keyword>
<comment type="caution">
    <text evidence="2">The sequence shown here is derived from an EMBL/GenBank/DDBJ whole genome shotgun (WGS) entry which is preliminary data.</text>
</comment>
<gene>
    <name evidence="2" type="ORF">E2C01_034206</name>
</gene>
<protein>
    <submittedName>
        <fullName evidence="2">Uncharacterized protein</fullName>
    </submittedName>
</protein>
<keyword evidence="1" id="KW-0812">Transmembrane</keyword>
<organism evidence="2 3">
    <name type="scientific">Portunus trituberculatus</name>
    <name type="common">Swimming crab</name>
    <name type="synonym">Neptunus trituberculatus</name>
    <dbReference type="NCBI Taxonomy" id="210409"/>
    <lineage>
        <taxon>Eukaryota</taxon>
        <taxon>Metazoa</taxon>
        <taxon>Ecdysozoa</taxon>
        <taxon>Arthropoda</taxon>
        <taxon>Crustacea</taxon>
        <taxon>Multicrustacea</taxon>
        <taxon>Malacostraca</taxon>
        <taxon>Eumalacostraca</taxon>
        <taxon>Eucarida</taxon>
        <taxon>Decapoda</taxon>
        <taxon>Pleocyemata</taxon>
        <taxon>Brachyura</taxon>
        <taxon>Eubrachyura</taxon>
        <taxon>Portunoidea</taxon>
        <taxon>Portunidae</taxon>
        <taxon>Portuninae</taxon>
        <taxon>Portunus</taxon>
    </lineage>
</organism>
<keyword evidence="1" id="KW-0472">Membrane</keyword>
<name>A0A5B7F6G4_PORTR</name>
<sequence>MRGSNEQIDGRRYRETEGRCIPMTNCFLIVSFKLVVLRSLVFGRESRVSGARQGWKLGSDLLLARRWSDSPPDAKHSTPSVLGHISTLRFVYD</sequence>
<evidence type="ECO:0000256" key="1">
    <source>
        <dbReference type="SAM" id="Phobius"/>
    </source>
</evidence>
<dbReference type="Proteomes" id="UP000324222">
    <property type="component" value="Unassembled WGS sequence"/>
</dbReference>
<keyword evidence="3" id="KW-1185">Reference proteome</keyword>